<sequence>MLSEKGWEALFENLQNEDKGCCRRKEKGRFKRPAQALSVIEGSRKIWLFKKRPVFRV</sequence>
<keyword evidence="2" id="KW-1185">Reference proteome</keyword>
<reference evidence="1 2" key="1">
    <citation type="submission" date="2013-11" db="EMBL/GenBank/DDBJ databases">
        <title>Metagenomic analysis of a methanogenic consortium involved in long chain n-alkane degradation.</title>
        <authorList>
            <person name="Davidova I.A."/>
            <person name="Callaghan A.V."/>
            <person name="Wawrik B."/>
            <person name="Pruitt S."/>
            <person name="Marks C."/>
            <person name="Duncan K.E."/>
            <person name="Suflita J.M."/>
        </authorList>
    </citation>
    <scope>NUCLEOTIDE SEQUENCE [LARGE SCALE GENOMIC DNA]</scope>
    <source>
        <strain evidence="1 2">SPR</strain>
    </source>
</reference>
<protein>
    <submittedName>
        <fullName evidence="1">Uncharacterized protein</fullName>
    </submittedName>
</protein>
<dbReference type="InParanoid" id="A0A0D2J2F2"/>
<dbReference type="EMBL" id="AZAC01000033">
    <property type="protein sequence ID" value="KIX12389.1"/>
    <property type="molecule type" value="Genomic_DNA"/>
</dbReference>
<comment type="caution">
    <text evidence="1">The sequence shown here is derived from an EMBL/GenBank/DDBJ whole genome shotgun (WGS) entry which is preliminary data.</text>
</comment>
<name>A0A0D2J2F2_9BACT</name>
<dbReference type="AlphaFoldDB" id="A0A0D2J2F2"/>
<evidence type="ECO:0000313" key="1">
    <source>
        <dbReference type="EMBL" id="KIX12389.1"/>
    </source>
</evidence>
<gene>
    <name evidence="1" type="ORF">X474_19505</name>
</gene>
<dbReference type="Proteomes" id="UP000032233">
    <property type="component" value="Unassembled WGS sequence"/>
</dbReference>
<evidence type="ECO:0000313" key="2">
    <source>
        <dbReference type="Proteomes" id="UP000032233"/>
    </source>
</evidence>
<organism evidence="1 2">
    <name type="scientific">Dethiosulfatarculus sandiegensis</name>
    <dbReference type="NCBI Taxonomy" id="1429043"/>
    <lineage>
        <taxon>Bacteria</taxon>
        <taxon>Pseudomonadati</taxon>
        <taxon>Thermodesulfobacteriota</taxon>
        <taxon>Desulfarculia</taxon>
        <taxon>Desulfarculales</taxon>
        <taxon>Desulfarculaceae</taxon>
        <taxon>Dethiosulfatarculus</taxon>
    </lineage>
</organism>
<proteinExistence type="predicted"/>
<accession>A0A0D2J2F2</accession>
<dbReference type="STRING" id="1429043.X474_19505"/>